<evidence type="ECO:0000313" key="1">
    <source>
        <dbReference type="EMBL" id="EPX77046.1"/>
    </source>
</evidence>
<accession>S9Q6Q8</accession>
<name>S9Q6Q8_9RHOB</name>
<dbReference type="AlphaFoldDB" id="S9Q6Q8"/>
<organism evidence="1 2">
    <name type="scientific">Litoreibacter arenae DSM 19593</name>
    <dbReference type="NCBI Taxonomy" id="1123360"/>
    <lineage>
        <taxon>Bacteria</taxon>
        <taxon>Pseudomonadati</taxon>
        <taxon>Pseudomonadota</taxon>
        <taxon>Alphaproteobacteria</taxon>
        <taxon>Rhodobacterales</taxon>
        <taxon>Roseobacteraceae</taxon>
        <taxon>Litoreibacter</taxon>
    </lineage>
</organism>
<dbReference type="EMBL" id="AONI01000015">
    <property type="protein sequence ID" value="EPX77046.1"/>
    <property type="molecule type" value="Genomic_DNA"/>
</dbReference>
<reference evidence="2" key="1">
    <citation type="journal article" date="2013" name="Stand. Genomic Sci.">
        <title>Genome sequence of the Litoreibacter arenae type strain (DSM 19593(T)), a member of the Roseobacter clade isolated from sea sand.</title>
        <authorList>
            <person name="Riedel T."/>
            <person name="Fiebig A."/>
            <person name="Petersen J."/>
            <person name="Gronow S."/>
            <person name="Kyrpides N.C."/>
            <person name="Goker M."/>
            <person name="Klenk H.P."/>
        </authorList>
    </citation>
    <scope>NUCLEOTIDE SEQUENCE [LARGE SCALE GENOMIC DNA]</scope>
    <source>
        <strain evidence="2">DSM 19593</strain>
    </source>
</reference>
<proteinExistence type="predicted"/>
<protein>
    <submittedName>
        <fullName evidence="1">Uncharacterized protein</fullName>
    </submittedName>
</protein>
<evidence type="ECO:0000313" key="2">
    <source>
        <dbReference type="Proteomes" id="UP000015351"/>
    </source>
</evidence>
<dbReference type="STRING" id="1123360.thalar_02765"/>
<gene>
    <name evidence="1" type="ORF">thalar_02765</name>
</gene>
<dbReference type="HOGENOM" id="CLU_2991311_0_0_5"/>
<sequence length="57" mass="6249">MGGKGFFGHDLSLASYSYDESGRLLDRAPVRFASSRTVHQKHPLPHCCGMAGKVDTR</sequence>
<keyword evidence="2" id="KW-1185">Reference proteome</keyword>
<comment type="caution">
    <text evidence="1">The sequence shown here is derived from an EMBL/GenBank/DDBJ whole genome shotgun (WGS) entry which is preliminary data.</text>
</comment>
<dbReference type="Proteomes" id="UP000015351">
    <property type="component" value="Unassembled WGS sequence"/>
</dbReference>